<gene>
    <name evidence="1" type="ORF">JA29_052</name>
</gene>
<sequence length="89" mass="10082">MKKLLLIVFLLVGCNDPKDTVYTSQMLVEHNCVATGAYLFQEESTQFNGQITSQRRVKYYIYSCEGGKKMSETLIVDPNKQMPEIGEAP</sequence>
<proteinExistence type="predicted"/>
<keyword evidence="2" id="KW-1185">Reference proteome</keyword>
<evidence type="ECO:0000313" key="1">
    <source>
        <dbReference type="EMBL" id="AXG66778.1"/>
    </source>
</evidence>
<accession>A0A384ZWZ9</accession>
<protein>
    <submittedName>
        <fullName evidence="1">Uncharacterized protein</fullName>
    </submittedName>
</protein>
<dbReference type="Proteomes" id="UP000263326">
    <property type="component" value="Segment"/>
</dbReference>
<name>A0A384ZWZ9_9CAUD</name>
<reference evidence="1 2" key="1">
    <citation type="journal article" date="2018" name="Front. Microbiol.">
        <title>Jumbo Bacteriophages Are Represented Within an Increasing Diversity of Environmental Viruses Infecting the Emerging Phytopathogen, Dickeya solani.</title>
        <authorList>
            <person name="Day A.W."/>
            <person name="Ahn J."/>
            <person name="Salmond G.P.C."/>
        </authorList>
    </citation>
    <scope>NUCLEOTIDE SEQUENCE [LARGE SCALE GENOMIC DNA]</scope>
</reference>
<dbReference type="EMBL" id="MH460461">
    <property type="protein sequence ID" value="AXG66778.1"/>
    <property type="molecule type" value="Genomic_DNA"/>
</dbReference>
<evidence type="ECO:0000313" key="2">
    <source>
        <dbReference type="Proteomes" id="UP000263326"/>
    </source>
</evidence>
<organism evidence="1 2">
    <name type="scientific">Dickeya phage vB_DsoM_JA29</name>
    <dbReference type="NCBI Taxonomy" id="2283031"/>
    <lineage>
        <taxon>Viruses</taxon>
        <taxon>Duplodnaviria</taxon>
        <taxon>Heunggongvirae</taxon>
        <taxon>Uroviricota</taxon>
        <taxon>Caudoviricetes</taxon>
        <taxon>Salmondvirus</taxon>
        <taxon>Salmondvirus JA29</taxon>
    </lineage>
</organism>